<feature type="domain" description="Prolyl 3,4-dihydroxylase TPA1/OFD1 N-terminal" evidence="1">
    <location>
        <begin position="92"/>
        <end position="148"/>
    </location>
</feature>
<proteinExistence type="predicted"/>
<dbReference type="Proteomes" id="UP001172102">
    <property type="component" value="Unassembled WGS sequence"/>
</dbReference>
<dbReference type="InterPro" id="IPR039558">
    <property type="entry name" value="TPA1/OFD1_N"/>
</dbReference>
<protein>
    <recommendedName>
        <fullName evidence="1">Prolyl 3,4-dihydroxylase TPA1/OFD1 N-terminal domain-containing protein</fullName>
    </recommendedName>
</protein>
<dbReference type="PANTHER" id="PTHR12117">
    <property type="entry name" value="HISTONE ACETYLTRANSFERASE COMPLEX"/>
    <property type="match status" value="1"/>
</dbReference>
<dbReference type="GO" id="GO:0006449">
    <property type="term" value="P:regulation of translational termination"/>
    <property type="evidence" value="ECO:0007669"/>
    <property type="project" value="TreeGrafter"/>
</dbReference>
<reference evidence="2" key="1">
    <citation type="submission" date="2023-06" db="EMBL/GenBank/DDBJ databases">
        <title>Genome-scale phylogeny and comparative genomics of the fungal order Sordariales.</title>
        <authorList>
            <consortium name="Lawrence Berkeley National Laboratory"/>
            <person name="Hensen N."/>
            <person name="Bonometti L."/>
            <person name="Westerberg I."/>
            <person name="Brannstrom I.O."/>
            <person name="Guillou S."/>
            <person name="Cros-Aarteil S."/>
            <person name="Calhoun S."/>
            <person name="Haridas S."/>
            <person name="Kuo A."/>
            <person name="Mondo S."/>
            <person name="Pangilinan J."/>
            <person name="Riley R."/>
            <person name="Labutti K."/>
            <person name="Andreopoulos B."/>
            <person name="Lipzen A."/>
            <person name="Chen C."/>
            <person name="Yanf M."/>
            <person name="Daum C."/>
            <person name="Ng V."/>
            <person name="Clum A."/>
            <person name="Steindorff A."/>
            <person name="Ohm R."/>
            <person name="Martin F."/>
            <person name="Silar P."/>
            <person name="Natvig D."/>
            <person name="Lalanne C."/>
            <person name="Gautier V."/>
            <person name="Ament-Velasquez S.L."/>
            <person name="Kruys A."/>
            <person name="Hutchinson M.I."/>
            <person name="Powell A.J."/>
            <person name="Barry K."/>
            <person name="Miller A.N."/>
            <person name="Grigoriev I.V."/>
            <person name="Debuchy R."/>
            <person name="Gladieux P."/>
            <person name="Thoren M.H."/>
            <person name="Johannesson H."/>
        </authorList>
    </citation>
    <scope>NUCLEOTIDE SEQUENCE</scope>
    <source>
        <strain evidence="2">SMH4607-1</strain>
    </source>
</reference>
<accession>A0AA40E481</accession>
<dbReference type="EMBL" id="JAUKUA010000002">
    <property type="protein sequence ID" value="KAK0724447.1"/>
    <property type="molecule type" value="Genomic_DNA"/>
</dbReference>
<dbReference type="PANTHER" id="PTHR12117:SF0">
    <property type="entry name" value="PROLYL 3-HYDROXYLASE OGFOD1"/>
    <property type="match status" value="1"/>
</dbReference>
<evidence type="ECO:0000259" key="1">
    <source>
        <dbReference type="Pfam" id="PF13661"/>
    </source>
</evidence>
<keyword evidence="3" id="KW-1185">Reference proteome</keyword>
<sequence>MLFQAGLFDSKNAESLRCTEVNRSLTFKFDENKVYRIQRSTHLANISNPDEYAPELLPNLTQLRDALNGPEFRAWVSSITGVGPLSGTRSSMAVNMYVLGDHLLTHDDCNPKSRNRRLSFILYLTDPGEPWLPDWGGGLRLYATKPASTADGGVFRIAEPS</sequence>
<name>A0AA40E481_9PEZI</name>
<dbReference type="GO" id="GO:0005737">
    <property type="term" value="C:cytoplasm"/>
    <property type="evidence" value="ECO:0007669"/>
    <property type="project" value="TreeGrafter"/>
</dbReference>
<dbReference type="InterPro" id="IPR051842">
    <property type="entry name" value="uS12_prolyl_hydroxylase"/>
</dbReference>
<evidence type="ECO:0000313" key="3">
    <source>
        <dbReference type="Proteomes" id="UP001172102"/>
    </source>
</evidence>
<gene>
    <name evidence="2" type="ORF">B0H67DRAFT_640989</name>
</gene>
<dbReference type="Pfam" id="PF13661">
    <property type="entry name" value="2OG-FeII_Oxy_4"/>
    <property type="match status" value="1"/>
</dbReference>
<dbReference type="GO" id="GO:0031543">
    <property type="term" value="F:peptidyl-proline dioxygenase activity"/>
    <property type="evidence" value="ECO:0007669"/>
    <property type="project" value="TreeGrafter"/>
</dbReference>
<organism evidence="2 3">
    <name type="scientific">Lasiosphaeris hirsuta</name>
    <dbReference type="NCBI Taxonomy" id="260670"/>
    <lineage>
        <taxon>Eukaryota</taxon>
        <taxon>Fungi</taxon>
        <taxon>Dikarya</taxon>
        <taxon>Ascomycota</taxon>
        <taxon>Pezizomycotina</taxon>
        <taxon>Sordariomycetes</taxon>
        <taxon>Sordariomycetidae</taxon>
        <taxon>Sordariales</taxon>
        <taxon>Lasiosphaeriaceae</taxon>
        <taxon>Lasiosphaeris</taxon>
    </lineage>
</organism>
<comment type="caution">
    <text evidence="2">The sequence shown here is derived from an EMBL/GenBank/DDBJ whole genome shotgun (WGS) entry which is preliminary data.</text>
</comment>
<dbReference type="Gene3D" id="2.60.120.620">
    <property type="entry name" value="q2cbj1_9rhob like domain"/>
    <property type="match status" value="1"/>
</dbReference>
<dbReference type="AlphaFoldDB" id="A0AA40E481"/>
<evidence type="ECO:0000313" key="2">
    <source>
        <dbReference type="EMBL" id="KAK0724447.1"/>
    </source>
</evidence>